<accession>A0AAJ7L6N7</accession>
<keyword evidence="13 15" id="KW-0472">Membrane</keyword>
<dbReference type="InterPro" id="IPR001104">
    <property type="entry name" value="3-oxo-5_a-steroid_4-DH_C"/>
</dbReference>
<dbReference type="GO" id="GO:0005789">
    <property type="term" value="C:endoplasmic reticulum membrane"/>
    <property type="evidence" value="ECO:0007669"/>
    <property type="project" value="UniProtKB-SubCell"/>
</dbReference>
<evidence type="ECO:0000256" key="7">
    <source>
        <dbReference type="ARBA" id="ARBA00022824"/>
    </source>
</evidence>
<evidence type="ECO:0000256" key="12">
    <source>
        <dbReference type="ARBA" id="ARBA00023098"/>
    </source>
</evidence>
<feature type="domain" description="Ubiquitin-like" evidence="16">
    <location>
        <begin position="25"/>
        <end position="75"/>
    </location>
</feature>
<dbReference type="Pfam" id="PF02544">
    <property type="entry name" value="Steroid_dh"/>
    <property type="match status" value="1"/>
</dbReference>
<dbReference type="InterPro" id="IPR049127">
    <property type="entry name" value="TECR-like_N"/>
</dbReference>
<dbReference type="Proteomes" id="UP000694867">
    <property type="component" value="Unplaced"/>
</dbReference>
<dbReference type="GO" id="GO:0102758">
    <property type="term" value="F:very-long-chain enoyl-CoA reductase activity"/>
    <property type="evidence" value="ECO:0007669"/>
    <property type="project" value="UniProtKB-EC"/>
</dbReference>
<evidence type="ECO:0000256" key="4">
    <source>
        <dbReference type="ARBA" id="ARBA00012530"/>
    </source>
</evidence>
<organism evidence="17 18">
    <name type="scientific">Galendromus occidentalis</name>
    <name type="common">western predatory mite</name>
    <dbReference type="NCBI Taxonomy" id="34638"/>
    <lineage>
        <taxon>Eukaryota</taxon>
        <taxon>Metazoa</taxon>
        <taxon>Ecdysozoa</taxon>
        <taxon>Arthropoda</taxon>
        <taxon>Chelicerata</taxon>
        <taxon>Arachnida</taxon>
        <taxon>Acari</taxon>
        <taxon>Parasitiformes</taxon>
        <taxon>Mesostigmata</taxon>
        <taxon>Gamasina</taxon>
        <taxon>Phytoseioidea</taxon>
        <taxon>Phytoseiidae</taxon>
        <taxon>Typhlodrominae</taxon>
        <taxon>Galendromus</taxon>
    </lineage>
</organism>
<name>A0AAJ7L6N7_9ACAR</name>
<evidence type="ECO:0000256" key="10">
    <source>
        <dbReference type="ARBA" id="ARBA00022989"/>
    </source>
</evidence>
<evidence type="ECO:0000256" key="8">
    <source>
        <dbReference type="ARBA" id="ARBA00022832"/>
    </source>
</evidence>
<dbReference type="Pfam" id="PF21696">
    <property type="entry name" value="TECR_N"/>
    <property type="match status" value="1"/>
</dbReference>
<keyword evidence="11" id="KW-0560">Oxidoreductase</keyword>
<evidence type="ECO:0000313" key="18">
    <source>
        <dbReference type="RefSeq" id="XP_018495463.1"/>
    </source>
</evidence>
<evidence type="ECO:0000256" key="2">
    <source>
        <dbReference type="ARBA" id="ARBA00005194"/>
    </source>
</evidence>
<dbReference type="InterPro" id="IPR029071">
    <property type="entry name" value="Ubiquitin-like_domsf"/>
</dbReference>
<comment type="pathway">
    <text evidence="2">Lipid metabolism; fatty acid biosynthesis.</text>
</comment>
<dbReference type="SUPFAM" id="SSF54236">
    <property type="entry name" value="Ubiquitin-like"/>
    <property type="match status" value="1"/>
</dbReference>
<feature type="transmembrane region" description="Helical" evidence="15">
    <location>
        <begin position="187"/>
        <end position="210"/>
    </location>
</feature>
<keyword evidence="8" id="KW-0276">Fatty acid metabolism</keyword>
<gene>
    <name evidence="18" type="primary">LOC100901922</name>
</gene>
<dbReference type="PROSITE" id="PS50244">
    <property type="entry name" value="S5A_REDUCTASE"/>
    <property type="match status" value="1"/>
</dbReference>
<evidence type="ECO:0000256" key="13">
    <source>
        <dbReference type="ARBA" id="ARBA00023136"/>
    </source>
</evidence>
<dbReference type="Gene3D" id="3.10.20.90">
    <property type="entry name" value="Phosphatidylinositol 3-kinase Catalytic Subunit, Chain A, domain 1"/>
    <property type="match status" value="1"/>
</dbReference>
<dbReference type="CDD" id="cd01801">
    <property type="entry name" value="Ubl_TECR_like"/>
    <property type="match status" value="1"/>
</dbReference>
<dbReference type="InterPro" id="IPR039357">
    <property type="entry name" value="SRD5A/TECR"/>
</dbReference>
<dbReference type="Gene3D" id="1.20.120.1630">
    <property type="match status" value="1"/>
</dbReference>
<dbReference type="GO" id="GO:0042761">
    <property type="term" value="P:very long-chain fatty acid biosynthetic process"/>
    <property type="evidence" value="ECO:0007669"/>
    <property type="project" value="TreeGrafter"/>
</dbReference>
<dbReference type="EC" id="1.3.1.93" evidence="4"/>
<dbReference type="KEGG" id="goe:100901922"/>
<keyword evidence="10 15" id="KW-1133">Transmembrane helix</keyword>
<reference evidence="18" key="1">
    <citation type="submission" date="2025-08" db="UniProtKB">
        <authorList>
            <consortium name="RefSeq"/>
        </authorList>
    </citation>
    <scope>IDENTIFICATION</scope>
</reference>
<protein>
    <recommendedName>
        <fullName evidence="4">very-long-chain enoyl-CoA reductase</fullName>
        <ecNumber evidence="4">1.3.1.93</ecNumber>
    </recommendedName>
</protein>
<dbReference type="RefSeq" id="XP_018495463.1">
    <property type="nucleotide sequence ID" value="XM_018639947.1"/>
</dbReference>
<sequence length="303" mass="34296">MELHIVQGSSKKDVCIISGLTALSTILDVKKKIHATRKNLYPDRQSLKIDAKSKSLNDSVTLESAGIKSGQQIILKDLGPQVGWKTVFLLEYAGPLFVYLLTYTRPAVLYGKGARDIPYADVVHIAAACWAIHYGKRLLETLFIHRFSHGTMPIMNLFKNCSYYWGFGFYIAYYVNHTLYTPPAHSWQIYGALALFAFAELGNLSIHIALRNLRPAGSKERRIPFPTANPFTKLFDFVSCPNYTYEALSWIAFSAMTNCVPAGLFTLAGFYQMAVWALGKHRNYKKEFKDYPRSRKAIIPFVL</sequence>
<keyword evidence="14" id="KW-0275">Fatty acid biosynthesis</keyword>
<proteinExistence type="inferred from homology"/>
<evidence type="ECO:0000256" key="14">
    <source>
        <dbReference type="ARBA" id="ARBA00023160"/>
    </source>
</evidence>
<dbReference type="GeneID" id="100901922"/>
<keyword evidence="12" id="KW-0443">Lipid metabolism</keyword>
<dbReference type="PROSITE" id="PS50053">
    <property type="entry name" value="UBIQUITIN_2"/>
    <property type="match status" value="1"/>
</dbReference>
<keyword evidence="5" id="KW-0444">Lipid biosynthesis</keyword>
<comment type="subcellular location">
    <subcellularLocation>
        <location evidence="1">Endoplasmic reticulum membrane</location>
        <topology evidence="1">Multi-pass membrane protein</topology>
    </subcellularLocation>
</comment>
<evidence type="ECO:0000256" key="6">
    <source>
        <dbReference type="ARBA" id="ARBA00022692"/>
    </source>
</evidence>
<keyword evidence="17" id="KW-1185">Reference proteome</keyword>
<keyword evidence="6 15" id="KW-0812">Transmembrane</keyword>
<dbReference type="InterPro" id="IPR000626">
    <property type="entry name" value="Ubiquitin-like_dom"/>
</dbReference>
<dbReference type="PANTHER" id="PTHR10556">
    <property type="entry name" value="3-OXO-5-ALPHA-STEROID 4-DEHYDROGENASE"/>
    <property type="match status" value="1"/>
</dbReference>
<evidence type="ECO:0000256" key="11">
    <source>
        <dbReference type="ARBA" id="ARBA00023002"/>
    </source>
</evidence>
<evidence type="ECO:0000313" key="17">
    <source>
        <dbReference type="Proteomes" id="UP000694867"/>
    </source>
</evidence>
<dbReference type="AlphaFoldDB" id="A0AAJ7L6N7"/>
<comment type="similarity">
    <text evidence="3">Belongs to the steroid 5-alpha reductase family.</text>
</comment>
<evidence type="ECO:0000256" key="3">
    <source>
        <dbReference type="ARBA" id="ARBA00007742"/>
    </source>
</evidence>
<evidence type="ECO:0000259" key="16">
    <source>
        <dbReference type="PROSITE" id="PS50053"/>
    </source>
</evidence>
<dbReference type="FunFam" id="3.10.20.90:FF:000131">
    <property type="entry name" value="trans-2,3-enoyl-CoA reductase-like"/>
    <property type="match status" value="1"/>
</dbReference>
<evidence type="ECO:0000256" key="1">
    <source>
        <dbReference type="ARBA" id="ARBA00004477"/>
    </source>
</evidence>
<evidence type="ECO:0000256" key="9">
    <source>
        <dbReference type="ARBA" id="ARBA00022857"/>
    </source>
</evidence>
<evidence type="ECO:0000256" key="15">
    <source>
        <dbReference type="SAM" id="Phobius"/>
    </source>
</evidence>
<feature type="transmembrane region" description="Helical" evidence="15">
    <location>
        <begin position="157"/>
        <end position="175"/>
    </location>
</feature>
<dbReference type="PANTHER" id="PTHR10556:SF28">
    <property type="entry name" value="VERY-LONG-CHAIN ENOYL-COA REDUCTASE"/>
    <property type="match status" value="1"/>
</dbReference>
<evidence type="ECO:0000256" key="5">
    <source>
        <dbReference type="ARBA" id="ARBA00022516"/>
    </source>
</evidence>
<keyword evidence="9" id="KW-0521">NADP</keyword>
<keyword evidence="7" id="KW-0256">Endoplasmic reticulum</keyword>